<dbReference type="Pfam" id="PF16987">
    <property type="entry name" value="KIX_2"/>
    <property type="match status" value="1"/>
</dbReference>
<evidence type="ECO:0000313" key="8">
    <source>
        <dbReference type="EMBL" id="CAD1830836.1"/>
    </source>
</evidence>
<feature type="compositionally biased region" description="Polar residues" evidence="5">
    <location>
        <begin position="101"/>
        <end position="116"/>
    </location>
</feature>
<feature type="region of interest" description="Disordered" evidence="5">
    <location>
        <begin position="633"/>
        <end position="662"/>
    </location>
</feature>
<feature type="compositionally biased region" description="Low complexity" evidence="5">
    <location>
        <begin position="439"/>
        <end position="462"/>
    </location>
</feature>
<evidence type="ECO:0000259" key="7">
    <source>
        <dbReference type="Pfam" id="PF21539"/>
    </source>
</evidence>
<feature type="compositionally biased region" description="Polar residues" evidence="5">
    <location>
        <begin position="973"/>
        <end position="991"/>
    </location>
</feature>
<dbReference type="InterPro" id="IPR048386">
    <property type="entry name" value="Med15_C"/>
</dbReference>
<feature type="compositionally biased region" description="Low complexity" evidence="5">
    <location>
        <begin position="397"/>
        <end position="421"/>
    </location>
</feature>
<organism evidence="8">
    <name type="scientific">Ananas comosus var. bracteatus</name>
    <name type="common">red pineapple</name>
    <dbReference type="NCBI Taxonomy" id="296719"/>
    <lineage>
        <taxon>Eukaryota</taxon>
        <taxon>Viridiplantae</taxon>
        <taxon>Streptophyta</taxon>
        <taxon>Embryophyta</taxon>
        <taxon>Tracheophyta</taxon>
        <taxon>Spermatophyta</taxon>
        <taxon>Magnoliopsida</taxon>
        <taxon>Liliopsida</taxon>
        <taxon>Poales</taxon>
        <taxon>Bromeliaceae</taxon>
        <taxon>Bromelioideae</taxon>
        <taxon>Ananas</taxon>
    </lineage>
</organism>
<evidence type="ECO:0000256" key="1">
    <source>
        <dbReference type="ARBA" id="ARBA00004123"/>
    </source>
</evidence>
<dbReference type="Pfam" id="PF21539">
    <property type="entry name" value="Med15_C"/>
    <property type="match status" value="1"/>
</dbReference>
<sequence length="1324" mass="145397">MEGNSWRPAQGDPTTATSAAAAAAGADPSAVDWRSQLQPEARQRIVNKIMETLKRHLPISVPEGLNELQKIAVRFEEKIYTAATCQADYLKKISLKMLSMESKTNPTPSNASQPQNPGDPALSIPPQVSNQPQSLAIPLINQSSVRQALLPQNLQNNTLAVPTASSNLSSGLLTMTGVGQPSTLQNMSGMSQNTASNSVGQVAPTDIYANTQRQMQGRQQILSQQQQQSQNQLLYQQQQQQQQQQFLKQKYSNSSLLQPHIQQQQQQQQSLLQPNPLQSSQQSMMQMSSGLQQTQPTAMQQNQLTSIQQPVSSLRQQQQVQSTMHQQTSLQQQSAQVPQQPNIPLQANISNSQQNQLIGGQQNSASDMQQPQQRLPVQQNNLLSMQQNQQTISLHQQQQQLVSQNNMSGLQQQQQQQQQQQMPGTVPNMQAHQRQMSMLQQSKALPQQQPQGQLQSAQQQVMSQFQSQPAQLQQQFGMQQQQNSLPREMQQRLQASAALLQPQNAADQHKLFMQSQRALQEVSSSTSVESTAQTGPAGGIDWQEEIYQKIISMKELYFADLSELYQRIVMKLQQHDALMPPGKLSDQYENMKKFKVMLERTLAILNLNKGSIQSGLKDKLPLYEKQIVSILASHKKKPPQPQGPQQQFQHSHSMAQQQPAQVAPMPKLENQMNQLQQVNTMQQAGSASGLQHVSMPMPANFGVPNTQQNMTNSLQAVSNLDSIQSSSLSQLQQGPIGSLQHNSVGSMQNTINASQQVNSNALPHGSMNSLQSNVNSSQPNSNTLQQQQQQQQQQQLKQQQDQQRLQQMKQLQQRQMQLLQQQQQQQLPLQQQQQLPLQQQLHQQQKQQQVAQMSVHQIQQMNHQATEVNEVKMRQGPGMKPGLYPQHFSGSQRTGFGHQQLKPAPPFPISSPQNLQASSPQISHHSSPQIDQHNLLSSQIKAGTPLQSSNSPFAPSPSTPIAPSPVPGETEKQLPNASSLPSGGQIGSQQANLPAPVQSLVVGTPGISASPLLAEFPRPDGNQANLPTLPPYKAGTTESPLDRLLKVVQSASPQALSSAVSDIGSVVSMIDRIAGSAPGNGSRAAVGEDLVAMTKCRLQARNFMSQDGNSTNKKMKRDTNAMPLNNVSSAGSVNDSFMQLYGLDASELQSTATSRVKKHKAEVNHVLAEEIREINQQLIDTVVNISEEDADSIAASSEGGDGTVIICSYTAVALCPSLKSQFASAQISPILPLRLLVPANYPKCSPVLLDKLPDEQSRESDDLSTKAKTKFNISLRGLSQPMSLREIAKTWDSCARKVIAEYAQQTGGGSFSSRFGAWENCVGA</sequence>
<feature type="compositionally biased region" description="Low complexity" evidence="5">
    <location>
        <begin position="11"/>
        <end position="30"/>
    </location>
</feature>
<feature type="compositionally biased region" description="Polar residues" evidence="5">
    <location>
        <begin position="427"/>
        <end position="438"/>
    </location>
</feature>
<dbReference type="InterPro" id="IPR044661">
    <property type="entry name" value="MED15a/b/c-like"/>
</dbReference>
<evidence type="ECO:0000259" key="6">
    <source>
        <dbReference type="Pfam" id="PF16987"/>
    </source>
</evidence>
<keyword evidence="4" id="KW-0539">Nucleus</keyword>
<feature type="region of interest" description="Disordered" evidence="5">
    <location>
        <begin position="397"/>
        <end position="462"/>
    </location>
</feature>
<evidence type="ECO:0000256" key="3">
    <source>
        <dbReference type="ARBA" id="ARBA00023163"/>
    </source>
</evidence>
<dbReference type="InterPro" id="IPR036546">
    <property type="entry name" value="MED15_KIX"/>
</dbReference>
<evidence type="ECO:0000256" key="5">
    <source>
        <dbReference type="SAM" id="MobiDB-lite"/>
    </source>
</evidence>
<dbReference type="FunFam" id="1.10.246.20:FF:000003">
    <property type="entry name" value="Mediator of RNA polymerase II transcription subunit 15a"/>
    <property type="match status" value="1"/>
</dbReference>
<name>A0A6V7PJV4_ANACO</name>
<feature type="compositionally biased region" description="Low complexity" evidence="5">
    <location>
        <begin position="766"/>
        <end position="792"/>
    </location>
</feature>
<dbReference type="PANTHER" id="PTHR33137:SF4">
    <property type="entry name" value="MEDIATOR OF RNA POLYMERASE II TRANSCRIPTION SUBUNIT 15A-RELATED"/>
    <property type="match status" value="1"/>
</dbReference>
<feature type="region of interest" description="Disordered" evidence="5">
    <location>
        <begin position="759"/>
        <end position="792"/>
    </location>
</feature>
<feature type="compositionally biased region" description="Polar residues" evidence="5">
    <location>
        <begin position="931"/>
        <end position="950"/>
    </location>
</feature>
<proteinExistence type="predicted"/>
<feature type="compositionally biased region" description="Polar residues" evidence="5">
    <location>
        <begin position="680"/>
        <end position="691"/>
    </location>
</feature>
<dbReference type="EMBL" id="LR862148">
    <property type="protein sequence ID" value="CAD1830836.1"/>
    <property type="molecule type" value="Genomic_DNA"/>
</dbReference>
<feature type="region of interest" description="Disordered" evidence="5">
    <location>
        <begin position="257"/>
        <end position="339"/>
    </location>
</feature>
<keyword evidence="2" id="KW-0805">Transcription regulation</keyword>
<feature type="region of interest" description="Disordered" evidence="5">
    <location>
        <begin position="680"/>
        <end position="707"/>
    </location>
</feature>
<dbReference type="InterPro" id="IPR036529">
    <property type="entry name" value="KIX_dom_sf"/>
</dbReference>
<feature type="domain" description="Mediator complex subunit 15 KIX" evidence="6">
    <location>
        <begin position="31"/>
        <end position="107"/>
    </location>
</feature>
<keyword evidence="3" id="KW-0804">Transcription</keyword>
<feature type="compositionally biased region" description="Low complexity" evidence="5">
    <location>
        <begin position="643"/>
        <end position="662"/>
    </location>
</feature>
<feature type="compositionally biased region" description="Pro residues" evidence="5">
    <location>
        <begin position="954"/>
        <end position="966"/>
    </location>
</feature>
<dbReference type="PANTHER" id="PTHR33137">
    <property type="entry name" value="MEDIATOR OF RNA POLYMERASE II TRANSCRIPTION SUBUNIT 15A-RELATED"/>
    <property type="match status" value="1"/>
</dbReference>
<evidence type="ECO:0000256" key="4">
    <source>
        <dbReference type="ARBA" id="ARBA00023242"/>
    </source>
</evidence>
<feature type="region of interest" description="Disordered" evidence="5">
    <location>
        <begin position="1"/>
        <end position="34"/>
    </location>
</feature>
<gene>
    <name evidence="8" type="ORF">CB5_LOCUS14047</name>
</gene>
<evidence type="ECO:0000256" key="2">
    <source>
        <dbReference type="ARBA" id="ARBA00023015"/>
    </source>
</evidence>
<dbReference type="GO" id="GO:0005634">
    <property type="term" value="C:nucleus"/>
    <property type="evidence" value="ECO:0007669"/>
    <property type="project" value="UniProtKB-SubCell"/>
</dbReference>
<dbReference type="GO" id="GO:0003713">
    <property type="term" value="F:transcription coactivator activity"/>
    <property type="evidence" value="ECO:0007669"/>
    <property type="project" value="InterPro"/>
</dbReference>
<accession>A0A6V7PJV4</accession>
<dbReference type="Gene3D" id="1.10.246.20">
    <property type="entry name" value="Coactivator CBP, KIX domain"/>
    <property type="match status" value="1"/>
</dbReference>
<feature type="region of interest" description="Disordered" evidence="5">
    <location>
        <begin position="101"/>
        <end position="129"/>
    </location>
</feature>
<feature type="domain" description="ARC105/Med15 mediator subunit C-terminal" evidence="7">
    <location>
        <begin position="1220"/>
        <end position="1296"/>
    </location>
</feature>
<protein>
    <submittedName>
        <fullName evidence="8">Uncharacterized protein</fullName>
    </submittedName>
</protein>
<feature type="region of interest" description="Disordered" evidence="5">
    <location>
        <begin position="874"/>
        <end position="991"/>
    </location>
</feature>
<reference evidence="8" key="1">
    <citation type="submission" date="2020-07" db="EMBL/GenBank/DDBJ databases">
        <authorList>
            <person name="Lin J."/>
        </authorList>
    </citation>
    <scope>NUCLEOTIDE SEQUENCE</scope>
</reference>
<feature type="compositionally biased region" description="Low complexity" evidence="5">
    <location>
        <begin position="918"/>
        <end position="930"/>
    </location>
</feature>
<comment type="subcellular location">
    <subcellularLocation>
        <location evidence="1">Nucleus</location>
    </subcellularLocation>
</comment>
<dbReference type="GO" id="GO:0031490">
    <property type="term" value="F:chromatin DNA binding"/>
    <property type="evidence" value="ECO:0007669"/>
    <property type="project" value="InterPro"/>
</dbReference>